<organism evidence="2 3">
    <name type="scientific">Lysobacter capsici AZ78</name>
    <dbReference type="NCBI Taxonomy" id="1444315"/>
    <lineage>
        <taxon>Bacteria</taxon>
        <taxon>Pseudomonadati</taxon>
        <taxon>Pseudomonadota</taxon>
        <taxon>Gammaproteobacteria</taxon>
        <taxon>Lysobacterales</taxon>
        <taxon>Lysobacteraceae</taxon>
        <taxon>Lysobacter</taxon>
    </lineage>
</organism>
<feature type="signal peptide" evidence="1">
    <location>
        <begin position="1"/>
        <end position="23"/>
    </location>
</feature>
<sequence>MKLAMVAAMAATVLSMVCAPAAAGEKVEVPVTLEINGLGQVTRAYGMAGTARNSADAQQMIACFVSATTAGAQGGCEARNAAGTSTLCITSNASLLAAVQSVRTDSYIDFSRSAAGQCTGIYVTNGSPNAVRQP</sequence>
<gene>
    <name evidence="2" type="ORF">AZ78_3236</name>
</gene>
<name>A0A108UAR1_9GAMM</name>
<evidence type="ECO:0000256" key="1">
    <source>
        <dbReference type="SAM" id="SignalP"/>
    </source>
</evidence>
<accession>A0A108UAR1</accession>
<dbReference type="OrthoDB" id="6026919at2"/>
<keyword evidence="1" id="KW-0732">Signal</keyword>
<dbReference type="AlphaFoldDB" id="A0A108UAR1"/>
<evidence type="ECO:0000313" key="3">
    <source>
        <dbReference type="Proteomes" id="UP000023435"/>
    </source>
</evidence>
<dbReference type="RefSeq" id="WP_036105352.1">
    <property type="nucleotide sequence ID" value="NZ_JAJA02000001.1"/>
</dbReference>
<keyword evidence="3" id="KW-1185">Reference proteome</keyword>
<dbReference type="Proteomes" id="UP000023435">
    <property type="component" value="Unassembled WGS sequence"/>
</dbReference>
<protein>
    <submittedName>
        <fullName evidence="2">Uncharacterized protein</fullName>
    </submittedName>
</protein>
<proteinExistence type="predicted"/>
<dbReference type="EMBL" id="JAJA02000001">
    <property type="protein sequence ID" value="KWS05684.1"/>
    <property type="molecule type" value="Genomic_DNA"/>
</dbReference>
<evidence type="ECO:0000313" key="2">
    <source>
        <dbReference type="EMBL" id="KWS05684.1"/>
    </source>
</evidence>
<comment type="caution">
    <text evidence="2">The sequence shown here is derived from an EMBL/GenBank/DDBJ whole genome shotgun (WGS) entry which is preliminary data.</text>
</comment>
<reference evidence="2 3" key="1">
    <citation type="journal article" date="2014" name="Genome Announc.">
        <title>Draft Genome Sequence of Lysobacter capsici AZ78, a Bacterium Antagonistic to Plant-Pathogenic Oomycetes.</title>
        <authorList>
            <person name="Puopolo G."/>
            <person name="Sonego P."/>
            <person name="Engelen K."/>
            <person name="Pertot I."/>
        </authorList>
    </citation>
    <scope>NUCLEOTIDE SEQUENCE [LARGE SCALE GENOMIC DNA]</scope>
    <source>
        <strain evidence="2 3">AZ78</strain>
    </source>
</reference>
<feature type="chain" id="PRO_5007131816" evidence="1">
    <location>
        <begin position="24"/>
        <end position="134"/>
    </location>
</feature>